<dbReference type="Pfam" id="PF03466">
    <property type="entry name" value="LysR_substrate"/>
    <property type="match status" value="1"/>
</dbReference>
<evidence type="ECO:0000256" key="3">
    <source>
        <dbReference type="ARBA" id="ARBA00023125"/>
    </source>
</evidence>
<comment type="caution">
    <text evidence="6">The sequence shown here is derived from an EMBL/GenBank/DDBJ whole genome shotgun (WGS) entry which is preliminary data.</text>
</comment>
<dbReference type="InterPro" id="IPR005119">
    <property type="entry name" value="LysR_subst-bd"/>
</dbReference>
<dbReference type="Gene3D" id="1.10.10.10">
    <property type="entry name" value="Winged helix-like DNA-binding domain superfamily/Winged helix DNA-binding domain"/>
    <property type="match status" value="1"/>
</dbReference>
<dbReference type="SUPFAM" id="SSF46785">
    <property type="entry name" value="Winged helix' DNA-binding domain"/>
    <property type="match status" value="1"/>
</dbReference>
<dbReference type="CDD" id="cd08414">
    <property type="entry name" value="PBP2_LTTR_aromatics_like"/>
    <property type="match status" value="1"/>
</dbReference>
<evidence type="ECO:0000313" key="7">
    <source>
        <dbReference type="Proteomes" id="UP000323946"/>
    </source>
</evidence>
<dbReference type="PANTHER" id="PTHR30346:SF0">
    <property type="entry name" value="HCA OPERON TRANSCRIPTIONAL ACTIVATOR HCAR"/>
    <property type="match status" value="1"/>
</dbReference>
<dbReference type="PRINTS" id="PR00039">
    <property type="entry name" value="HTHLYSR"/>
</dbReference>
<evidence type="ECO:0000313" key="6">
    <source>
        <dbReference type="EMBL" id="KAA5827077.1"/>
    </source>
</evidence>
<sequence>MRVDLGKAARGREVGVELRHLQAFVAVAEELNFRRAAVRLHMSQPPLSQQIKRLEHEVGVPLLRRTTRQVSLTAAGEAFLREARKTLESAEAAPRLARQAAAGEIGVVRLGFSGQTSYQVMLLIVRKFRERYPDVRLDIVSPLYGGELVERLHQQEIDAGLLRLPVPTEGLRVRELEQHPLAVALPEHHRLAGRSVGVADLRGEPVISYPTNRGSVVNQLVQAACLRHGFSPRFVQEAPDTHTILSLVGAGSGIGLVPATAGHLKVPGVVLVPVHDAPPVPLALVWREDDPNPALAGLVGLLDEVAAEL</sequence>
<accession>A0A5M7BF45</accession>
<dbReference type="OrthoDB" id="3461417at2"/>
<evidence type="ECO:0000256" key="1">
    <source>
        <dbReference type="ARBA" id="ARBA00009437"/>
    </source>
</evidence>
<keyword evidence="4" id="KW-0804">Transcription</keyword>
<dbReference type="EMBL" id="VWPH01000016">
    <property type="protein sequence ID" value="KAA5827077.1"/>
    <property type="molecule type" value="Genomic_DNA"/>
</dbReference>
<dbReference type="FunFam" id="1.10.10.10:FF:000001">
    <property type="entry name" value="LysR family transcriptional regulator"/>
    <property type="match status" value="1"/>
</dbReference>
<dbReference type="PROSITE" id="PS50931">
    <property type="entry name" value="HTH_LYSR"/>
    <property type="match status" value="1"/>
</dbReference>
<dbReference type="GO" id="GO:0032993">
    <property type="term" value="C:protein-DNA complex"/>
    <property type="evidence" value="ECO:0007669"/>
    <property type="project" value="TreeGrafter"/>
</dbReference>
<comment type="similarity">
    <text evidence="1">Belongs to the LysR transcriptional regulatory family.</text>
</comment>
<dbReference type="InterPro" id="IPR036390">
    <property type="entry name" value="WH_DNA-bd_sf"/>
</dbReference>
<protein>
    <submittedName>
        <fullName evidence="6">LysR family transcriptional regulator</fullName>
    </submittedName>
</protein>
<dbReference type="Proteomes" id="UP000323946">
    <property type="component" value="Unassembled WGS sequence"/>
</dbReference>
<gene>
    <name evidence="6" type="ORF">F1721_29260</name>
</gene>
<evidence type="ECO:0000256" key="2">
    <source>
        <dbReference type="ARBA" id="ARBA00023015"/>
    </source>
</evidence>
<dbReference type="GO" id="GO:0003677">
    <property type="term" value="F:DNA binding"/>
    <property type="evidence" value="ECO:0007669"/>
    <property type="project" value="UniProtKB-KW"/>
</dbReference>
<dbReference type="AlphaFoldDB" id="A0A5M7BF45"/>
<dbReference type="Gene3D" id="3.40.190.10">
    <property type="entry name" value="Periplasmic binding protein-like II"/>
    <property type="match status" value="2"/>
</dbReference>
<dbReference type="InterPro" id="IPR036388">
    <property type="entry name" value="WH-like_DNA-bd_sf"/>
</dbReference>
<evidence type="ECO:0000256" key="4">
    <source>
        <dbReference type="ARBA" id="ARBA00023163"/>
    </source>
</evidence>
<keyword evidence="7" id="KW-1185">Reference proteome</keyword>
<dbReference type="RefSeq" id="WP_150070044.1">
    <property type="nucleotide sequence ID" value="NZ_JBEPDJ010000002.1"/>
</dbReference>
<dbReference type="SUPFAM" id="SSF53850">
    <property type="entry name" value="Periplasmic binding protein-like II"/>
    <property type="match status" value="1"/>
</dbReference>
<keyword evidence="3" id="KW-0238">DNA-binding</keyword>
<organism evidence="6 7">
    <name type="scientific">Saccharopolyspora hirsuta</name>
    <dbReference type="NCBI Taxonomy" id="1837"/>
    <lineage>
        <taxon>Bacteria</taxon>
        <taxon>Bacillati</taxon>
        <taxon>Actinomycetota</taxon>
        <taxon>Actinomycetes</taxon>
        <taxon>Pseudonocardiales</taxon>
        <taxon>Pseudonocardiaceae</taxon>
        <taxon>Saccharopolyspora</taxon>
    </lineage>
</organism>
<dbReference type="GO" id="GO:0003700">
    <property type="term" value="F:DNA-binding transcription factor activity"/>
    <property type="evidence" value="ECO:0007669"/>
    <property type="project" value="InterPro"/>
</dbReference>
<feature type="domain" description="HTH lysR-type" evidence="5">
    <location>
        <begin position="16"/>
        <end position="73"/>
    </location>
</feature>
<evidence type="ECO:0000259" key="5">
    <source>
        <dbReference type="PROSITE" id="PS50931"/>
    </source>
</evidence>
<name>A0A5M7BF45_SACHI</name>
<dbReference type="InterPro" id="IPR000847">
    <property type="entry name" value="LysR_HTH_N"/>
</dbReference>
<proteinExistence type="inferred from homology"/>
<dbReference type="PANTHER" id="PTHR30346">
    <property type="entry name" value="TRANSCRIPTIONAL DUAL REGULATOR HCAR-RELATED"/>
    <property type="match status" value="1"/>
</dbReference>
<dbReference type="Pfam" id="PF00126">
    <property type="entry name" value="HTH_1"/>
    <property type="match status" value="1"/>
</dbReference>
<reference evidence="6 7" key="1">
    <citation type="submission" date="2019-09" db="EMBL/GenBank/DDBJ databases">
        <title>Draft genome sequence of the thermophilic Saccharopolyspora hirsuta VKM Ac-666T.</title>
        <authorList>
            <person name="Lobastova T.G."/>
            <person name="Fokina V."/>
            <person name="Bragin E.Y."/>
            <person name="Shtratnikova V.Y."/>
            <person name="Starodumova I.P."/>
            <person name="Tarlachkov S.V."/>
            <person name="Donova M.V."/>
        </authorList>
    </citation>
    <scope>NUCLEOTIDE SEQUENCE [LARGE SCALE GENOMIC DNA]</scope>
    <source>
        <strain evidence="6 7">VKM Ac-666</strain>
    </source>
</reference>
<keyword evidence="2" id="KW-0805">Transcription regulation</keyword>